<comment type="caution">
    <text evidence="3">The sequence shown here is derived from an EMBL/GenBank/DDBJ whole genome shotgun (WGS) entry which is preliminary data.</text>
</comment>
<proteinExistence type="inferred from homology"/>
<protein>
    <submittedName>
        <fullName evidence="3">DNA/RNA-binding protein kin17-like</fullName>
    </submittedName>
</protein>
<dbReference type="EMBL" id="ASHM01056349">
    <property type="protein sequence ID" value="PNX88366.1"/>
    <property type="molecule type" value="Genomic_DNA"/>
</dbReference>
<dbReference type="ExpressionAtlas" id="A0A2K3MC65">
    <property type="expression patterns" value="baseline"/>
</dbReference>
<comment type="similarity">
    <text evidence="1">Belongs to the KIN17 family.</text>
</comment>
<reference evidence="3 4" key="2">
    <citation type="journal article" date="2017" name="Front. Plant Sci.">
        <title>Gene Classification and Mining of Molecular Markers Useful in Red Clover (Trifolium pratense) Breeding.</title>
        <authorList>
            <person name="Istvanek J."/>
            <person name="Dluhosova J."/>
            <person name="Dluhos P."/>
            <person name="Patkova L."/>
            <person name="Nedelnik J."/>
            <person name="Repkova J."/>
        </authorList>
    </citation>
    <scope>NUCLEOTIDE SEQUENCE [LARGE SCALE GENOMIC DNA]</scope>
    <source>
        <strain evidence="4">cv. Tatra</strain>
        <tissue evidence="3">Young leaves</tissue>
    </source>
</reference>
<feature type="domain" description="Kin17 KOW" evidence="2">
    <location>
        <begin position="87"/>
        <end position="132"/>
    </location>
</feature>
<dbReference type="GO" id="GO:0003690">
    <property type="term" value="F:double-stranded DNA binding"/>
    <property type="evidence" value="ECO:0007669"/>
    <property type="project" value="TreeGrafter"/>
</dbReference>
<evidence type="ECO:0000313" key="3">
    <source>
        <dbReference type="EMBL" id="PNX88366.1"/>
    </source>
</evidence>
<dbReference type="STRING" id="57577.A0A2K3MC65"/>
<dbReference type="GO" id="GO:0006260">
    <property type="term" value="P:DNA replication"/>
    <property type="evidence" value="ECO:0007669"/>
    <property type="project" value="TreeGrafter"/>
</dbReference>
<dbReference type="Proteomes" id="UP000236291">
    <property type="component" value="Unassembled WGS sequence"/>
</dbReference>
<dbReference type="InterPro" id="IPR014722">
    <property type="entry name" value="Rib_uL2_dom2"/>
</dbReference>
<dbReference type="AlphaFoldDB" id="A0A2K3MC65"/>
<evidence type="ECO:0000256" key="1">
    <source>
        <dbReference type="ARBA" id="ARBA00008517"/>
    </source>
</evidence>
<dbReference type="PANTHER" id="PTHR12805:SF0">
    <property type="entry name" value="DNA_RNA-BINDING PROTEIN KIN17"/>
    <property type="match status" value="1"/>
</dbReference>
<sequence length="132" mass="15112">MRITIKDEETSRVVFDEVDDEKFKGKNNLKRKESGGGKSILEEMIMEEERKKEKINRKDYWLHEGIVVKVMSKALEEKGYYKQKGVVGCRVKIVNGAYRGSLARLLGVDTDHFCAKVQIEKGAYDGRVLKAV</sequence>
<dbReference type="FunFam" id="2.30.30.30:FF:000021">
    <property type="entry name" value="DNA/RNA-binding protein KIN17, putative"/>
    <property type="match status" value="1"/>
</dbReference>
<dbReference type="Gene3D" id="2.30.30.30">
    <property type="match status" value="1"/>
</dbReference>
<feature type="non-terminal residue" evidence="3">
    <location>
        <position position="132"/>
    </location>
</feature>
<organism evidence="3 4">
    <name type="scientific">Trifolium pratense</name>
    <name type="common">Red clover</name>
    <dbReference type="NCBI Taxonomy" id="57577"/>
    <lineage>
        <taxon>Eukaryota</taxon>
        <taxon>Viridiplantae</taxon>
        <taxon>Streptophyta</taxon>
        <taxon>Embryophyta</taxon>
        <taxon>Tracheophyta</taxon>
        <taxon>Spermatophyta</taxon>
        <taxon>Magnoliopsida</taxon>
        <taxon>eudicotyledons</taxon>
        <taxon>Gunneridae</taxon>
        <taxon>Pentapetalae</taxon>
        <taxon>rosids</taxon>
        <taxon>fabids</taxon>
        <taxon>Fabales</taxon>
        <taxon>Fabaceae</taxon>
        <taxon>Papilionoideae</taxon>
        <taxon>50 kb inversion clade</taxon>
        <taxon>NPAAA clade</taxon>
        <taxon>Hologalegina</taxon>
        <taxon>IRL clade</taxon>
        <taxon>Trifolieae</taxon>
        <taxon>Trifolium</taxon>
    </lineage>
</organism>
<dbReference type="GO" id="GO:0006974">
    <property type="term" value="P:DNA damage response"/>
    <property type="evidence" value="ECO:0007669"/>
    <property type="project" value="TreeGrafter"/>
</dbReference>
<dbReference type="InterPro" id="IPR037321">
    <property type="entry name" value="KIN17-like"/>
</dbReference>
<accession>A0A2K3MC65</accession>
<dbReference type="InterPro" id="IPR041995">
    <property type="entry name" value="KOW_KIN17"/>
</dbReference>
<dbReference type="PANTHER" id="PTHR12805">
    <property type="entry name" value="KIN17 KIN, ANTIGENIC DETERMINANT OF RECA PROTEIN HOMOLOG"/>
    <property type="match status" value="1"/>
</dbReference>
<evidence type="ECO:0000259" key="2">
    <source>
        <dbReference type="Pfam" id="PF25092"/>
    </source>
</evidence>
<evidence type="ECO:0000313" key="4">
    <source>
        <dbReference type="Proteomes" id="UP000236291"/>
    </source>
</evidence>
<gene>
    <name evidence="3" type="ORF">L195_g044469</name>
</gene>
<dbReference type="GO" id="GO:0005634">
    <property type="term" value="C:nucleus"/>
    <property type="evidence" value="ECO:0007669"/>
    <property type="project" value="TreeGrafter"/>
</dbReference>
<reference evidence="3 4" key="1">
    <citation type="journal article" date="2014" name="Am. J. Bot.">
        <title>Genome assembly and annotation for red clover (Trifolium pratense; Fabaceae).</title>
        <authorList>
            <person name="Istvanek J."/>
            <person name="Jaros M."/>
            <person name="Krenek A."/>
            <person name="Repkova J."/>
        </authorList>
    </citation>
    <scope>NUCLEOTIDE SEQUENCE [LARGE SCALE GENOMIC DNA]</scope>
    <source>
        <strain evidence="4">cv. Tatra</strain>
        <tissue evidence="3">Young leaves</tissue>
    </source>
</reference>
<dbReference type="Pfam" id="PF25092">
    <property type="entry name" value="SH3_KIN17_C"/>
    <property type="match status" value="1"/>
</dbReference>
<name>A0A2K3MC65_TRIPR</name>